<evidence type="ECO:0000259" key="17">
    <source>
        <dbReference type="Pfam" id="PF00401"/>
    </source>
</evidence>
<dbReference type="NCBIfam" id="TIGR01216">
    <property type="entry name" value="ATP_synt_epsi"/>
    <property type="match status" value="1"/>
</dbReference>
<keyword evidence="7 15" id="KW-1003">Cell membrane</keyword>
<dbReference type="GO" id="GO:0005524">
    <property type="term" value="F:ATP binding"/>
    <property type="evidence" value="ECO:0007669"/>
    <property type="project" value="UniProtKB-UniRule"/>
</dbReference>
<evidence type="ECO:0000259" key="18">
    <source>
        <dbReference type="Pfam" id="PF02823"/>
    </source>
</evidence>
<dbReference type="AlphaFoldDB" id="S3EH76"/>
<keyword evidence="20" id="KW-1185">Reference proteome</keyword>
<dbReference type="STRING" id="28176.CF66_6027"/>
<dbReference type="Proteomes" id="UP000053688">
    <property type="component" value="Unassembled WGS sequence"/>
</dbReference>
<dbReference type="eggNOG" id="COG0355">
    <property type="taxonomic scope" value="Bacteria"/>
</dbReference>
<evidence type="ECO:0000256" key="14">
    <source>
        <dbReference type="ARBA" id="ARBA00031795"/>
    </source>
</evidence>
<evidence type="ECO:0000256" key="5">
    <source>
        <dbReference type="ARBA" id="ARBA00014480"/>
    </source>
</evidence>
<evidence type="ECO:0000256" key="16">
    <source>
        <dbReference type="RuleBase" id="RU003656"/>
    </source>
</evidence>
<evidence type="ECO:0000256" key="4">
    <source>
        <dbReference type="ARBA" id="ARBA00011648"/>
    </source>
</evidence>
<comment type="similarity">
    <text evidence="3 15 16">Belongs to the ATPase epsilon chain family.</text>
</comment>
<dbReference type="InterPro" id="IPR020546">
    <property type="entry name" value="ATP_synth_F1_dsu/esu_N"/>
</dbReference>
<reference evidence="19 20" key="1">
    <citation type="journal article" date="2014" name="Environ. Microbiol.">
        <title>Genomic signatures of obligate host dependence in the luminous bacterial symbiont of a vertebrate.</title>
        <authorList>
            <person name="Hendry T.A."/>
            <person name="de Wet J.R."/>
            <person name="Dunlap P.V."/>
        </authorList>
    </citation>
    <scope>NUCLEOTIDE SEQUENCE [LARGE SCALE GENOMIC DNA]</scope>
    <source>
        <strain evidence="19 20">Akat1</strain>
    </source>
</reference>
<dbReference type="Gene3D" id="1.20.5.440">
    <property type="entry name" value="ATP synthase delta/epsilon subunit, C-terminal domain"/>
    <property type="match status" value="1"/>
</dbReference>
<dbReference type="InterPro" id="IPR001469">
    <property type="entry name" value="ATP_synth_F1_dsu/esu"/>
</dbReference>
<keyword evidence="11 15" id="KW-0139">CF(1)</keyword>
<dbReference type="FunFam" id="2.60.15.10:FF:000001">
    <property type="entry name" value="ATP synthase epsilon chain"/>
    <property type="match status" value="1"/>
</dbReference>
<evidence type="ECO:0000256" key="9">
    <source>
        <dbReference type="ARBA" id="ARBA00023065"/>
    </source>
</evidence>
<comment type="subcellular location">
    <subcellularLocation>
        <location evidence="2 15">Cell membrane</location>
        <topology evidence="2 15">Peripheral membrane protein</topology>
    </subcellularLocation>
</comment>
<name>S3EH76_9GAMM</name>
<sequence length="138" mass="15262">MKTFHLDVVSAESRIFSGSVKNFLVTACMGDIGVFYGHTALLTKLLPGRLRILKANFQEEFIYVSGGVLEIQPTISTLLADTAIRGQDLDLQKVESVKKKAEKMMTGKGESVDIELASSELEKAVAQLRVLELSKRFR</sequence>
<gene>
    <name evidence="15 19" type="primary">atpC</name>
    <name evidence="19" type="ORF">O1U_0848</name>
</gene>
<dbReference type="PANTHER" id="PTHR13822:SF10">
    <property type="entry name" value="ATP SYNTHASE EPSILON CHAIN, CHLOROPLASTIC"/>
    <property type="match status" value="1"/>
</dbReference>
<evidence type="ECO:0000313" key="19">
    <source>
        <dbReference type="EMBL" id="EPE37543.1"/>
    </source>
</evidence>
<dbReference type="GO" id="GO:0046933">
    <property type="term" value="F:proton-transporting ATP synthase activity, rotational mechanism"/>
    <property type="evidence" value="ECO:0007669"/>
    <property type="project" value="UniProtKB-UniRule"/>
</dbReference>
<evidence type="ECO:0000256" key="6">
    <source>
        <dbReference type="ARBA" id="ARBA00022448"/>
    </source>
</evidence>
<evidence type="ECO:0000256" key="12">
    <source>
        <dbReference type="ARBA" id="ARBA00023310"/>
    </source>
</evidence>
<evidence type="ECO:0000256" key="13">
    <source>
        <dbReference type="ARBA" id="ARBA00030215"/>
    </source>
</evidence>
<evidence type="ECO:0000256" key="1">
    <source>
        <dbReference type="ARBA" id="ARBA00003543"/>
    </source>
</evidence>
<dbReference type="InterPro" id="IPR020547">
    <property type="entry name" value="ATP_synth_F1_esu_C"/>
</dbReference>
<comment type="subunit">
    <text evidence="4 15 16">F-type ATPases have 2 components, CF(1) - the catalytic core - and CF(0) - the membrane proton channel. CF(1) has five subunits: alpha(3), beta(3), gamma(1), delta(1), epsilon(1). CF(0) has three main subunits: a, b and c.</text>
</comment>
<dbReference type="NCBIfam" id="NF001847">
    <property type="entry name" value="PRK00571.1-4"/>
    <property type="match status" value="1"/>
</dbReference>
<evidence type="ECO:0000256" key="2">
    <source>
        <dbReference type="ARBA" id="ARBA00004202"/>
    </source>
</evidence>
<keyword evidence="8 15" id="KW-0375">Hydrogen ion transport</keyword>
<feature type="domain" description="ATP synthase epsilon subunit C-terminal" evidence="17">
    <location>
        <begin position="88"/>
        <end position="131"/>
    </location>
</feature>
<dbReference type="InterPro" id="IPR036794">
    <property type="entry name" value="ATP_F1_dsu/esu_C_sf"/>
</dbReference>
<dbReference type="Gene3D" id="2.60.15.10">
    <property type="entry name" value="F0F1 ATP synthase delta/epsilon subunit, N-terminal"/>
    <property type="match status" value="1"/>
</dbReference>
<dbReference type="SUPFAM" id="SSF46604">
    <property type="entry name" value="Epsilon subunit of F1F0-ATP synthase C-terminal domain"/>
    <property type="match status" value="1"/>
</dbReference>
<evidence type="ECO:0000256" key="8">
    <source>
        <dbReference type="ARBA" id="ARBA00022781"/>
    </source>
</evidence>
<protein>
    <recommendedName>
        <fullName evidence="5 15">ATP synthase epsilon chain</fullName>
    </recommendedName>
    <alternativeName>
        <fullName evidence="14 15">ATP synthase F1 sector epsilon subunit</fullName>
    </alternativeName>
    <alternativeName>
        <fullName evidence="13 15">F-ATPase epsilon subunit</fullName>
    </alternativeName>
</protein>
<dbReference type="GO" id="GO:0045259">
    <property type="term" value="C:proton-transporting ATP synthase complex"/>
    <property type="evidence" value="ECO:0007669"/>
    <property type="project" value="UniProtKB-KW"/>
</dbReference>
<evidence type="ECO:0000256" key="11">
    <source>
        <dbReference type="ARBA" id="ARBA00023196"/>
    </source>
</evidence>
<dbReference type="PANTHER" id="PTHR13822">
    <property type="entry name" value="ATP SYNTHASE DELTA/EPSILON CHAIN"/>
    <property type="match status" value="1"/>
</dbReference>
<organism evidence="19 20">
    <name type="scientific">Candidatus Photodesmus katoptron Akat1</name>
    <dbReference type="NCBI Taxonomy" id="1236703"/>
    <lineage>
        <taxon>Bacteria</taxon>
        <taxon>Pseudomonadati</taxon>
        <taxon>Pseudomonadota</taxon>
        <taxon>Gammaproteobacteria</taxon>
        <taxon>Vibrionales</taxon>
        <taxon>Vibrionaceae</taxon>
        <taxon>Candidatus Photodesmus</taxon>
    </lineage>
</organism>
<dbReference type="Pfam" id="PF00401">
    <property type="entry name" value="ATP-synt_DE"/>
    <property type="match status" value="1"/>
</dbReference>
<keyword evidence="12 15" id="KW-0066">ATP synthesis</keyword>
<evidence type="ECO:0000256" key="3">
    <source>
        <dbReference type="ARBA" id="ARBA00005712"/>
    </source>
</evidence>
<dbReference type="HAMAP" id="MF_00530">
    <property type="entry name" value="ATP_synth_epsil_bac"/>
    <property type="match status" value="1"/>
</dbReference>
<evidence type="ECO:0000256" key="15">
    <source>
        <dbReference type="HAMAP-Rule" id="MF_00530"/>
    </source>
</evidence>
<dbReference type="EMBL" id="AMSD01000002">
    <property type="protein sequence ID" value="EPE37543.1"/>
    <property type="molecule type" value="Genomic_DNA"/>
</dbReference>
<evidence type="ECO:0000256" key="10">
    <source>
        <dbReference type="ARBA" id="ARBA00023136"/>
    </source>
</evidence>
<comment type="caution">
    <text evidence="19">The sequence shown here is derived from an EMBL/GenBank/DDBJ whole genome shotgun (WGS) entry which is preliminary data.</text>
</comment>
<dbReference type="Pfam" id="PF02823">
    <property type="entry name" value="ATP-synt_DE_N"/>
    <property type="match status" value="1"/>
</dbReference>
<dbReference type="GO" id="GO:0005886">
    <property type="term" value="C:plasma membrane"/>
    <property type="evidence" value="ECO:0007669"/>
    <property type="project" value="UniProtKB-SubCell"/>
</dbReference>
<proteinExistence type="inferred from homology"/>
<dbReference type="CDD" id="cd12152">
    <property type="entry name" value="F1-ATPase_delta"/>
    <property type="match status" value="1"/>
</dbReference>
<dbReference type="PATRIC" id="fig|1236703.3.peg.882"/>
<evidence type="ECO:0000256" key="7">
    <source>
        <dbReference type="ARBA" id="ARBA00022475"/>
    </source>
</evidence>
<comment type="function">
    <text evidence="1 15">Produces ATP from ADP in the presence of a proton gradient across the membrane.</text>
</comment>
<keyword evidence="9 15" id="KW-0406">Ion transport</keyword>
<dbReference type="InterPro" id="IPR036771">
    <property type="entry name" value="ATPsynth_dsu/esu_N"/>
</dbReference>
<dbReference type="SUPFAM" id="SSF51344">
    <property type="entry name" value="Epsilon subunit of F1F0-ATP synthase N-terminal domain"/>
    <property type="match status" value="1"/>
</dbReference>
<evidence type="ECO:0000313" key="20">
    <source>
        <dbReference type="Proteomes" id="UP000053688"/>
    </source>
</evidence>
<keyword evidence="6 15" id="KW-0813">Transport</keyword>
<keyword evidence="10 15" id="KW-0472">Membrane</keyword>
<accession>S3EH76</accession>
<feature type="domain" description="ATP synthase F1 complex delta/epsilon subunit N-terminal" evidence="18">
    <location>
        <begin position="4"/>
        <end position="83"/>
    </location>
</feature>